<gene>
    <name evidence="2" type="ORF">JY572_04900</name>
</gene>
<dbReference type="Proteomes" id="UP000663090">
    <property type="component" value="Chromosome"/>
</dbReference>
<organism evidence="2 3">
    <name type="scientific">Myxococcus landrumensis</name>
    <dbReference type="NCBI Taxonomy" id="2813577"/>
    <lineage>
        <taxon>Bacteria</taxon>
        <taxon>Pseudomonadati</taxon>
        <taxon>Myxococcota</taxon>
        <taxon>Myxococcia</taxon>
        <taxon>Myxococcales</taxon>
        <taxon>Cystobacterineae</taxon>
        <taxon>Myxococcaceae</taxon>
        <taxon>Myxococcus</taxon>
    </lineage>
</organism>
<accession>A0ABX7N9I3</accession>
<sequence>MDAPHSIARADSSHPEAPQARSPIPIALPPRPEAPREHTSAPRPVVRLRPPSSAPATNAQPKKRLHFAPPTDDASPPPPNATTQLAQQVTQELAPLVTRAEQLTRQAQPSETSSRSAPTESAAVRNTFNVNVQVGSDNAATGLDRRTLEDALVDILRETARRHGLEV</sequence>
<evidence type="ECO:0000256" key="1">
    <source>
        <dbReference type="SAM" id="MobiDB-lite"/>
    </source>
</evidence>
<evidence type="ECO:0000313" key="2">
    <source>
        <dbReference type="EMBL" id="QSQ15419.1"/>
    </source>
</evidence>
<reference evidence="2 3" key="1">
    <citation type="submission" date="2021-02" db="EMBL/GenBank/DDBJ databases">
        <title>De Novo genome assembly of isolated myxobacteria.</title>
        <authorList>
            <person name="Stevens D.C."/>
        </authorList>
    </citation>
    <scope>NUCLEOTIDE SEQUENCE [LARGE SCALE GENOMIC DNA]</scope>
    <source>
        <strain evidence="2 3">SCHIC003</strain>
    </source>
</reference>
<evidence type="ECO:0000313" key="3">
    <source>
        <dbReference type="Proteomes" id="UP000663090"/>
    </source>
</evidence>
<proteinExistence type="predicted"/>
<dbReference type="RefSeq" id="WP_206717129.1">
    <property type="nucleotide sequence ID" value="NZ_CP071091.1"/>
</dbReference>
<feature type="compositionally biased region" description="Low complexity" evidence="1">
    <location>
        <begin position="41"/>
        <end position="55"/>
    </location>
</feature>
<feature type="region of interest" description="Disordered" evidence="1">
    <location>
        <begin position="1"/>
        <end position="124"/>
    </location>
</feature>
<keyword evidence="3" id="KW-1185">Reference proteome</keyword>
<protein>
    <submittedName>
        <fullName evidence="2">Uncharacterized protein</fullName>
    </submittedName>
</protein>
<dbReference type="EMBL" id="CP071091">
    <property type="protein sequence ID" value="QSQ15419.1"/>
    <property type="molecule type" value="Genomic_DNA"/>
</dbReference>
<feature type="compositionally biased region" description="Polar residues" evidence="1">
    <location>
        <begin position="101"/>
        <end position="124"/>
    </location>
</feature>
<name>A0ABX7N9I3_9BACT</name>